<protein>
    <recommendedName>
        <fullName evidence="4">Secreted protein</fullName>
    </recommendedName>
</protein>
<name>A0A511KR02_RHOTO</name>
<accession>A0A511KR02</accession>
<evidence type="ECO:0000256" key="1">
    <source>
        <dbReference type="SAM" id="SignalP"/>
    </source>
</evidence>
<evidence type="ECO:0008006" key="4">
    <source>
        <dbReference type="Google" id="ProtNLM"/>
    </source>
</evidence>
<feature type="signal peptide" evidence="1">
    <location>
        <begin position="1"/>
        <end position="18"/>
    </location>
</feature>
<gene>
    <name evidence="2" type="ORF">Rt10032_c26g6808</name>
</gene>
<evidence type="ECO:0000313" key="2">
    <source>
        <dbReference type="EMBL" id="GEM12791.1"/>
    </source>
</evidence>
<dbReference type="EMBL" id="BJWK01000026">
    <property type="protein sequence ID" value="GEM12791.1"/>
    <property type="molecule type" value="Genomic_DNA"/>
</dbReference>
<sequence length="72" mass="8247">MLWVKVATLLRLLSCTSSVSVILDDHRESFVPRTHCGPLALSPHAPLLRESCRRRFQTKQVIEEEDTWLSDA</sequence>
<reference evidence="2 3" key="1">
    <citation type="submission" date="2019-07" db="EMBL/GenBank/DDBJ databases">
        <title>Rhodotorula toruloides NBRC10032 genome sequencing.</title>
        <authorList>
            <person name="Shida Y."/>
            <person name="Takaku H."/>
            <person name="Ogasawara W."/>
            <person name="Mori K."/>
        </authorList>
    </citation>
    <scope>NUCLEOTIDE SEQUENCE [LARGE SCALE GENOMIC DNA]</scope>
    <source>
        <strain evidence="2 3">NBRC10032</strain>
    </source>
</reference>
<keyword evidence="1" id="KW-0732">Signal</keyword>
<comment type="caution">
    <text evidence="2">The sequence shown here is derived from an EMBL/GenBank/DDBJ whole genome shotgun (WGS) entry which is preliminary data.</text>
</comment>
<organism evidence="2 3">
    <name type="scientific">Rhodotorula toruloides</name>
    <name type="common">Yeast</name>
    <name type="synonym">Rhodosporidium toruloides</name>
    <dbReference type="NCBI Taxonomy" id="5286"/>
    <lineage>
        <taxon>Eukaryota</taxon>
        <taxon>Fungi</taxon>
        <taxon>Dikarya</taxon>
        <taxon>Basidiomycota</taxon>
        <taxon>Pucciniomycotina</taxon>
        <taxon>Microbotryomycetes</taxon>
        <taxon>Sporidiobolales</taxon>
        <taxon>Sporidiobolaceae</taxon>
        <taxon>Rhodotorula</taxon>
    </lineage>
</organism>
<feature type="chain" id="PRO_5021717978" description="Secreted protein" evidence="1">
    <location>
        <begin position="19"/>
        <end position="72"/>
    </location>
</feature>
<evidence type="ECO:0000313" key="3">
    <source>
        <dbReference type="Proteomes" id="UP000321518"/>
    </source>
</evidence>
<dbReference type="Proteomes" id="UP000321518">
    <property type="component" value="Unassembled WGS sequence"/>
</dbReference>
<dbReference type="AlphaFoldDB" id="A0A511KR02"/>
<proteinExistence type="predicted"/>